<dbReference type="InterPro" id="IPR003961">
    <property type="entry name" value="FN3_dom"/>
</dbReference>
<keyword evidence="15" id="KW-0325">Glycoprotein</keyword>
<feature type="region of interest" description="Disordered" evidence="17">
    <location>
        <begin position="387"/>
        <end position="456"/>
    </location>
</feature>
<reference evidence="20" key="1">
    <citation type="submission" date="2025-08" db="UniProtKB">
        <authorList>
            <consortium name="RefSeq"/>
        </authorList>
    </citation>
    <scope>IDENTIFICATION</scope>
    <source>
        <tissue evidence="20">Muscle</tissue>
    </source>
</reference>
<feature type="compositionally biased region" description="Polar residues" evidence="17">
    <location>
        <begin position="430"/>
        <end position="456"/>
    </location>
</feature>
<dbReference type="FunFam" id="2.60.40.10:FF:000269">
    <property type="entry name" value="Growth hormone receptor"/>
    <property type="match status" value="1"/>
</dbReference>
<dbReference type="Pfam" id="PF09067">
    <property type="entry name" value="EpoR_lig-bind"/>
    <property type="match status" value="1"/>
</dbReference>
<name>A0A9R0A569_CYPCA</name>
<feature type="transmembrane region" description="Helical" evidence="18">
    <location>
        <begin position="279"/>
        <end position="298"/>
    </location>
</feature>
<evidence type="ECO:0000256" key="14">
    <source>
        <dbReference type="ARBA" id="ARBA00023170"/>
    </source>
</evidence>
<dbReference type="InterPro" id="IPR015152">
    <property type="entry name" value="Growth/epo_recpt_lig-bind"/>
</dbReference>
<feature type="region of interest" description="Disordered" evidence="17">
    <location>
        <begin position="588"/>
        <end position="632"/>
    </location>
</feature>
<dbReference type="GO" id="GO:0009897">
    <property type="term" value="C:external side of plasma membrane"/>
    <property type="evidence" value="ECO:0007669"/>
    <property type="project" value="TreeGrafter"/>
</dbReference>
<dbReference type="FunFam" id="2.60.40.10:FF:000318">
    <property type="entry name" value="Growth hormone receptor"/>
    <property type="match status" value="1"/>
</dbReference>
<keyword evidence="11 18" id="KW-1133">Transmembrane helix</keyword>
<keyword evidence="14 20" id="KW-0675">Receptor</keyword>
<dbReference type="CTD" id="100001424"/>
<evidence type="ECO:0000256" key="7">
    <source>
        <dbReference type="ARBA" id="ARBA00022553"/>
    </source>
</evidence>
<dbReference type="GeneID" id="109095237"/>
<dbReference type="Pfam" id="PF12772">
    <property type="entry name" value="GHBP"/>
    <property type="match status" value="2"/>
</dbReference>
<evidence type="ECO:0000256" key="17">
    <source>
        <dbReference type="SAM" id="MobiDB-lite"/>
    </source>
</evidence>
<evidence type="ECO:0000256" key="9">
    <source>
        <dbReference type="ARBA" id="ARBA00022692"/>
    </source>
</evidence>
<dbReference type="CDD" id="cd00063">
    <property type="entry name" value="FN3"/>
    <property type="match status" value="1"/>
</dbReference>
<dbReference type="GO" id="GO:0004896">
    <property type="term" value="F:cytokine receptor activity"/>
    <property type="evidence" value="ECO:0007669"/>
    <property type="project" value="InterPro"/>
</dbReference>
<feature type="domain" description="Fibronectin type-III" evidence="19">
    <location>
        <begin position="166"/>
        <end position="269"/>
    </location>
</feature>
<comment type="similarity">
    <text evidence="3">Belongs to the type I cytokine receptor family. Type 1 subfamily.</text>
</comment>
<dbReference type="KEGG" id="ccar:109095237"/>
<accession>A0A9R0A569</accession>
<keyword evidence="8" id="KW-0254">Endocytosis</keyword>
<dbReference type="Proteomes" id="UP001155660">
    <property type="component" value="Chromosome B8"/>
</dbReference>
<keyword evidence="10" id="KW-0732">Signal</keyword>
<evidence type="ECO:0000256" key="13">
    <source>
        <dbReference type="ARBA" id="ARBA00023157"/>
    </source>
</evidence>
<keyword evidence="7" id="KW-0597">Phosphoprotein</keyword>
<gene>
    <name evidence="20" type="primary">ghra</name>
</gene>
<sequence length="690" mass="77066">MIRMNELLRSKNSQQIFLADNFSGAEETAEAMAYSLSLGLLYLGLLCGNGLVSARSELFTPDPSRGPHFTGCRSREQETFRCWWSAGIFQNLTEPGALRVFYQTKNFLSEWQECPDYTRTVKNECYFNKTFTQIWTSYCIQLRSVRENITYDEACFTVENIVHPDPPIGLNWTLLNVSRSGLHFDVLVRWAPPPSADVQMGWMSLVYQVQYRVRNNSHWEMLDLESGTQQSIYGLHTDKEYEVRVRCKMSAFDNFGEFSDSIIVHVAQIPSKESTFPTTLVLIFGVIGVVILLVLLIFSQQQRLMVIFLPPIPAPKIKGIDPELLKNGKLDQLNSLLSSQDMYKPDFYHEDPWVEFIQLDLDDPAEKNESSDTQHLLGVSRSGSSHVLNFKSDDDSGRASCYDPEIPNPEDLASLLPGHSGRGDNHPLVSRSSSSIPDLGVQQTSEVEETPIQTQPAVPSWVNMDFYAQVSDFTPAGGVVLSPGQLNSSPEKKKEEENEKKIQFQLVSDGAYTSENTARQLSASVPPSPGPEQGYQTFPTQAVEGNLWNGEYLVSTSDSQTPYLLPEAPPAPILPPVSDYTVVQEVDAAQPPPESSFLTARDMPSQPKQTPPSNAYHAHGVPHPRPSGKPDPMKGLKSAKFIVLLYLLTAGNQSCMNGATRDGNSAHEFSLLYATKWKELKTFLFCQLLQ</sequence>
<keyword evidence="9 18" id="KW-0812">Transmembrane</keyword>
<dbReference type="RefSeq" id="XP_042585879.1">
    <property type="nucleotide sequence ID" value="XM_042729945.1"/>
</dbReference>
<evidence type="ECO:0000256" key="2">
    <source>
        <dbReference type="ARBA" id="ARBA00004613"/>
    </source>
</evidence>
<feature type="region of interest" description="Disordered" evidence="17">
    <location>
        <begin position="518"/>
        <end position="537"/>
    </location>
</feature>
<evidence type="ECO:0000256" key="1">
    <source>
        <dbReference type="ARBA" id="ARBA00004251"/>
    </source>
</evidence>
<evidence type="ECO:0000256" key="5">
    <source>
        <dbReference type="ARBA" id="ARBA00022475"/>
    </source>
</evidence>
<evidence type="ECO:0000256" key="18">
    <source>
        <dbReference type="SAM" id="Phobius"/>
    </source>
</evidence>
<keyword evidence="6" id="KW-0964">Secreted</keyword>
<evidence type="ECO:0000256" key="11">
    <source>
        <dbReference type="ARBA" id="ARBA00022989"/>
    </source>
</evidence>
<evidence type="ECO:0000256" key="10">
    <source>
        <dbReference type="ARBA" id="ARBA00022729"/>
    </source>
</evidence>
<keyword evidence="12 18" id="KW-0472">Membrane</keyword>
<dbReference type="GO" id="GO:0005576">
    <property type="term" value="C:extracellular region"/>
    <property type="evidence" value="ECO:0007669"/>
    <property type="project" value="UniProtKB-SubCell"/>
</dbReference>
<evidence type="ECO:0000259" key="19">
    <source>
        <dbReference type="PROSITE" id="PS50853"/>
    </source>
</evidence>
<evidence type="ECO:0000256" key="16">
    <source>
        <dbReference type="ARBA" id="ARBA00031294"/>
    </source>
</evidence>
<evidence type="ECO:0000256" key="3">
    <source>
        <dbReference type="ARBA" id="ARBA00007885"/>
    </source>
</evidence>
<dbReference type="OrthoDB" id="9890215at2759"/>
<evidence type="ECO:0000256" key="15">
    <source>
        <dbReference type="ARBA" id="ARBA00023180"/>
    </source>
</evidence>
<dbReference type="InterPro" id="IPR003528">
    <property type="entry name" value="Long_hematopoietin_rcpt_CS"/>
</dbReference>
<dbReference type="GO" id="GO:0006897">
    <property type="term" value="P:endocytosis"/>
    <property type="evidence" value="ECO:0007669"/>
    <property type="project" value="UniProtKB-KW"/>
</dbReference>
<dbReference type="PANTHER" id="PTHR23037">
    <property type="entry name" value="CYTOKINE RECEPTOR"/>
    <property type="match status" value="1"/>
</dbReference>
<dbReference type="AlphaFoldDB" id="A0A9R0A569"/>
<evidence type="ECO:0000313" key="20">
    <source>
        <dbReference type="RefSeq" id="XP_042585879.1"/>
    </source>
</evidence>
<evidence type="ECO:0000256" key="6">
    <source>
        <dbReference type="ARBA" id="ARBA00022525"/>
    </source>
</evidence>
<dbReference type="PANTHER" id="PTHR23037:SF46">
    <property type="entry name" value="INTERLEUKIN 5 RECEPTOR SUBUNIT ALPHA"/>
    <property type="match status" value="1"/>
</dbReference>
<organism evidence="20">
    <name type="scientific">Cyprinus carpio</name>
    <name type="common">Common carp</name>
    <dbReference type="NCBI Taxonomy" id="7962"/>
    <lineage>
        <taxon>Eukaryota</taxon>
        <taxon>Metazoa</taxon>
        <taxon>Chordata</taxon>
        <taxon>Craniata</taxon>
        <taxon>Vertebrata</taxon>
        <taxon>Euteleostomi</taxon>
        <taxon>Actinopterygii</taxon>
        <taxon>Neopterygii</taxon>
        <taxon>Teleostei</taxon>
        <taxon>Ostariophysi</taxon>
        <taxon>Cypriniformes</taxon>
        <taxon>Cyprinidae</taxon>
        <taxon>Cyprininae</taxon>
        <taxon>Cyprinus</taxon>
    </lineage>
</organism>
<keyword evidence="5" id="KW-1003">Cell membrane</keyword>
<evidence type="ECO:0000256" key="12">
    <source>
        <dbReference type="ARBA" id="ARBA00023136"/>
    </source>
</evidence>
<proteinExistence type="inferred from homology"/>
<dbReference type="PROSITE" id="PS50853">
    <property type="entry name" value="FN3"/>
    <property type="match status" value="1"/>
</dbReference>
<dbReference type="PROSITE" id="PS01352">
    <property type="entry name" value="HEMATOPO_REC_L_F1"/>
    <property type="match status" value="1"/>
</dbReference>
<keyword evidence="13" id="KW-1015">Disulfide bond</keyword>
<comment type="subcellular location">
    <subcellularLocation>
        <location evidence="1">Cell membrane</location>
        <topology evidence="1">Single-pass type I membrane protein</topology>
    </subcellularLocation>
    <subcellularLocation>
        <location evidence="2">Secreted</location>
    </subcellularLocation>
</comment>
<protein>
    <recommendedName>
        <fullName evidence="4">Growth hormone receptor</fullName>
    </recommendedName>
    <alternativeName>
        <fullName evidence="16">Somatotropin receptor</fullName>
    </alternativeName>
</protein>
<evidence type="ECO:0000256" key="4">
    <source>
        <dbReference type="ARBA" id="ARBA00017448"/>
    </source>
</evidence>
<dbReference type="InterPro" id="IPR025871">
    <property type="entry name" value="GHBP"/>
</dbReference>
<evidence type="ECO:0000256" key="8">
    <source>
        <dbReference type="ARBA" id="ARBA00022583"/>
    </source>
</evidence>